<dbReference type="KEGG" id="amuc:Pan181_37240"/>
<dbReference type="AlphaFoldDB" id="A0A518AS04"/>
<dbReference type="Proteomes" id="UP000315750">
    <property type="component" value="Chromosome"/>
</dbReference>
<evidence type="ECO:0000313" key="2">
    <source>
        <dbReference type="Proteomes" id="UP000315750"/>
    </source>
</evidence>
<name>A0A518AS04_9BACT</name>
<evidence type="ECO:0000313" key="1">
    <source>
        <dbReference type="EMBL" id="QDU57507.1"/>
    </source>
</evidence>
<keyword evidence="2" id="KW-1185">Reference proteome</keyword>
<proteinExistence type="predicted"/>
<accession>A0A518AS04</accession>
<sequence length="123" mass="13974">MRYEQSSYSTGGQWFSHVIVEGGTIGIIANDLKHIVRLWCSPPYSGKWKGRYLPGMTVGEVVQASQKQLAIHGVLVLDGVLGIGFTIPEQYNGRWYDDIDSVEQLPMDMRLDELNVLEDEWWS</sequence>
<protein>
    <submittedName>
        <fullName evidence="1">Uncharacterized protein</fullName>
    </submittedName>
</protein>
<gene>
    <name evidence="1" type="ORF">Pan181_37240</name>
</gene>
<reference evidence="1 2" key="1">
    <citation type="submission" date="2019-02" db="EMBL/GenBank/DDBJ databases">
        <title>Deep-cultivation of Planctomycetes and their phenomic and genomic characterization uncovers novel biology.</title>
        <authorList>
            <person name="Wiegand S."/>
            <person name="Jogler M."/>
            <person name="Boedeker C."/>
            <person name="Pinto D."/>
            <person name="Vollmers J."/>
            <person name="Rivas-Marin E."/>
            <person name="Kohn T."/>
            <person name="Peeters S.H."/>
            <person name="Heuer A."/>
            <person name="Rast P."/>
            <person name="Oberbeckmann S."/>
            <person name="Bunk B."/>
            <person name="Jeske O."/>
            <person name="Meyerdierks A."/>
            <person name="Storesund J.E."/>
            <person name="Kallscheuer N."/>
            <person name="Luecker S."/>
            <person name="Lage O.M."/>
            <person name="Pohl T."/>
            <person name="Merkel B.J."/>
            <person name="Hornburger P."/>
            <person name="Mueller R.-W."/>
            <person name="Bruemmer F."/>
            <person name="Labrenz M."/>
            <person name="Spormann A.M."/>
            <person name="Op den Camp H."/>
            <person name="Overmann J."/>
            <person name="Amann R."/>
            <person name="Jetten M.S.M."/>
            <person name="Mascher T."/>
            <person name="Medema M.H."/>
            <person name="Devos D.P."/>
            <person name="Kaster A.-K."/>
            <person name="Ovreas L."/>
            <person name="Rohde M."/>
            <person name="Galperin M.Y."/>
            <person name="Jogler C."/>
        </authorList>
    </citation>
    <scope>NUCLEOTIDE SEQUENCE [LARGE SCALE GENOMIC DNA]</scope>
    <source>
        <strain evidence="1 2">Pan181</strain>
    </source>
</reference>
<organism evidence="1 2">
    <name type="scientific">Aeoliella mucimassa</name>
    <dbReference type="NCBI Taxonomy" id="2527972"/>
    <lineage>
        <taxon>Bacteria</taxon>
        <taxon>Pseudomonadati</taxon>
        <taxon>Planctomycetota</taxon>
        <taxon>Planctomycetia</taxon>
        <taxon>Pirellulales</taxon>
        <taxon>Lacipirellulaceae</taxon>
        <taxon>Aeoliella</taxon>
    </lineage>
</organism>
<dbReference type="EMBL" id="CP036278">
    <property type="protein sequence ID" value="QDU57507.1"/>
    <property type="molecule type" value="Genomic_DNA"/>
</dbReference>